<dbReference type="InterPro" id="IPR023996">
    <property type="entry name" value="TonB-dep_OMP_SusC/RagA"/>
</dbReference>
<keyword evidence="1" id="KW-0813">Transport</keyword>
<dbReference type="Proteomes" id="UP000788426">
    <property type="component" value="Unassembled WGS sequence"/>
</dbReference>
<keyword evidence="1" id="KW-0472">Membrane</keyword>
<dbReference type="Pfam" id="PF07715">
    <property type="entry name" value="Plug"/>
    <property type="match status" value="1"/>
</dbReference>
<name>A0ABS6YC12_9BACT</name>
<keyword evidence="1" id="KW-1134">Transmembrane beta strand</keyword>
<reference evidence="3 4" key="1">
    <citation type="submission" date="2021-07" db="EMBL/GenBank/DDBJ databases">
        <title>Genomic diversity and antimicrobial resistance of Prevotella spp. isolated from chronic lung disease airways.</title>
        <authorList>
            <person name="Webb K.A."/>
            <person name="Olagoke O.S."/>
            <person name="Baird T."/>
            <person name="Neill J."/>
            <person name="Pham A."/>
            <person name="Wells T.J."/>
            <person name="Ramsay K.A."/>
            <person name="Bell S.C."/>
            <person name="Sarovich D.S."/>
            <person name="Price E.P."/>
        </authorList>
    </citation>
    <scope>NUCLEOTIDE SEQUENCE [LARGE SCALE GENOMIC DNA]</scope>
    <source>
        <strain evidence="3 4">SCHI0011.S.12</strain>
    </source>
</reference>
<comment type="caution">
    <text evidence="3">The sequence shown here is derived from an EMBL/GenBank/DDBJ whole genome shotgun (WGS) entry which is preliminary data.</text>
</comment>
<dbReference type="Pfam" id="PF13715">
    <property type="entry name" value="CarbopepD_reg_2"/>
    <property type="match status" value="1"/>
</dbReference>
<evidence type="ECO:0000313" key="3">
    <source>
        <dbReference type="EMBL" id="MBW4768736.1"/>
    </source>
</evidence>
<dbReference type="InterPro" id="IPR039426">
    <property type="entry name" value="TonB-dep_rcpt-like"/>
</dbReference>
<feature type="domain" description="TonB-dependent receptor plug" evidence="2">
    <location>
        <begin position="212"/>
        <end position="316"/>
    </location>
</feature>
<dbReference type="InterPro" id="IPR023997">
    <property type="entry name" value="TonB-dep_OMP_SusC/RagA_CS"/>
</dbReference>
<keyword evidence="1" id="KW-0998">Cell outer membrane</keyword>
<evidence type="ECO:0000259" key="2">
    <source>
        <dbReference type="Pfam" id="PF07715"/>
    </source>
</evidence>
<dbReference type="PROSITE" id="PS52016">
    <property type="entry name" value="TONB_DEPENDENT_REC_3"/>
    <property type="match status" value="1"/>
</dbReference>
<comment type="subcellular location">
    <subcellularLocation>
        <location evidence="1">Cell outer membrane</location>
        <topology evidence="1">Multi-pass membrane protein</topology>
    </subcellularLocation>
</comment>
<dbReference type="NCBIfam" id="TIGR04056">
    <property type="entry name" value="OMP_RagA_SusC"/>
    <property type="match status" value="1"/>
</dbReference>
<dbReference type="InterPro" id="IPR012910">
    <property type="entry name" value="Plug_dom"/>
</dbReference>
<gene>
    <name evidence="3" type="ORF">KZO38_03035</name>
</gene>
<keyword evidence="1" id="KW-0812">Transmembrane</keyword>
<dbReference type="NCBIfam" id="TIGR04057">
    <property type="entry name" value="SusC_RagA_signa"/>
    <property type="match status" value="1"/>
</dbReference>
<keyword evidence="3" id="KW-0675">Receptor</keyword>
<proteinExistence type="inferred from homology"/>
<comment type="similarity">
    <text evidence="1">Belongs to the TonB-dependent receptor family.</text>
</comment>
<sequence length="1112" mass="125424">MSEPMWAKCALQATKHFNKPFLSLFLFFTLGNATVFAQQQQVRLSSKTLTVQKMMSEIEKQTGFLFVYSDVDLNIHRTVSLAQQNGRLDLFLEQLAKENGLKYELTPNKYVILSKQGETSKVVTKLTGRVTDTKGEPLIGATIVQKGTQNRTITDVDGKFSMDAPVGSTLVVSYIGWRDKELKASKNMSIVLQDDVAALEEVVVVGYGTMKKKNLTGAVSAVSSTTISDSHATHLSTALQGATSGLTVTRNGGAPESNATLQIRGITTLSDTSPLVIIDGVPGDINMVNPDDVENLSVLKDAASAAIYGSRAAAGVVLITTKRAKTDDLQMSYNFEFGFDKPTTMPKYVGWKRFMEMTNELRYNDNPQGGKFQTYAEDLIANYLQNNKTNPDKYPITNWEDVLYNKNVNRQTHTFSLMGGGKKVMSKASFRYDKSDGMYVNRNYERFMTRLNNDFSLNKYIEAHLDANFSYSRLKTPHHNPFDDGGRNIPPIYAVHWQDGRYGDVKDGENMLAKIQAGGVEATNRYAIGGKGELNIKPIEGLKLSLIASPNFRFDNIKSFVKQVPYTNADDPNKVVGYFGGHYVTSLEETRKQGYDITAQALGNYHKTIGLHDISLLLGYEYFYMREEKMSGSGSNYELMDYPYLDLAPSDHQKVGGNALEYSYRSYFSRINYSYANKYLLELNLRRDGSSRFNRATRWASFPSVSLGWVVSEENFMKPLRWLNHFKVRLSTGKLGNERIGSYYPYQASIDFGRALMYNAGQTMSITTAAQGKYAVKDITWETTQSWDIGIDARFLNNRLSFTFDYYKKNTKDMLLALQIPIFMGYANPDVNAGKMHTKGFDLDLSWRDKIGELQYNVAFNLSDYKSVMGNMNGTEFVGAQINREGSEFNQWYGYRSKGIYQDQTTLDNSAKLNKNIKVGDVQYEDVSGPNGTADGIISAEYDRVLLKGSLPHFLYGLSLGAAYKGFDFNVSFQGVGEKWNRMTPSMVEGLPGNWLNFPQLIDGQYWSSYNTDEQNKQMKYPRLTRSNADANYSMSDQWLYNGWYLRCKNITLGYSIPKHIVNRFFVKSLRVYVSANDLFSFNNCPKGWDPEVVDAGYPIMRSLMFGLNINF</sequence>
<evidence type="ECO:0000313" key="4">
    <source>
        <dbReference type="Proteomes" id="UP000788426"/>
    </source>
</evidence>
<accession>A0ABS6YC12</accession>
<protein>
    <submittedName>
        <fullName evidence="3">TonB-dependent receptor</fullName>
    </submittedName>
</protein>
<dbReference type="RefSeq" id="WP_219479713.1">
    <property type="nucleotide sequence ID" value="NZ_JAHXCT010000002.1"/>
</dbReference>
<organism evidence="3 4">
    <name type="scientific">Hoylesella nanceiensis</name>
    <dbReference type="NCBI Taxonomy" id="425941"/>
    <lineage>
        <taxon>Bacteria</taxon>
        <taxon>Pseudomonadati</taxon>
        <taxon>Bacteroidota</taxon>
        <taxon>Bacteroidia</taxon>
        <taxon>Bacteroidales</taxon>
        <taxon>Prevotellaceae</taxon>
        <taxon>Hoylesella</taxon>
    </lineage>
</organism>
<evidence type="ECO:0000256" key="1">
    <source>
        <dbReference type="PROSITE-ProRule" id="PRU01360"/>
    </source>
</evidence>
<keyword evidence="4" id="KW-1185">Reference proteome</keyword>
<dbReference type="EMBL" id="JAHXCT010000002">
    <property type="protein sequence ID" value="MBW4768736.1"/>
    <property type="molecule type" value="Genomic_DNA"/>
</dbReference>